<dbReference type="GO" id="GO:0017061">
    <property type="term" value="F:S-methyl-5-thioadenosine phosphorylase activity"/>
    <property type="evidence" value="ECO:0007669"/>
    <property type="project" value="UniProtKB-EC"/>
</dbReference>
<dbReference type="AlphaFoldDB" id="A0A9J9Q7A0"/>
<name>A0A9J9Q7A0_ACIET</name>
<evidence type="ECO:0000256" key="5">
    <source>
        <dbReference type="ARBA" id="ARBA00022801"/>
    </source>
</evidence>
<reference evidence="11 12" key="1">
    <citation type="journal article" date="2010" name="J. Bacteriol.">
        <title>Completed genome sequence of the anaerobic iron-oxidizing bacterium Acidovorax ebreus strain TPSY.</title>
        <authorList>
            <person name="Byrne-Bailey K.G."/>
            <person name="Weber K.A."/>
            <person name="Chair A.H."/>
            <person name="Bose S."/>
            <person name="Knox T."/>
            <person name="Spanbauer T.L."/>
            <person name="Chertkov O."/>
            <person name="Coates J.D."/>
        </authorList>
    </citation>
    <scope>NUCLEOTIDE SEQUENCE [LARGE SCALE GENOMIC DNA]</scope>
    <source>
        <strain evidence="11 12">TPSY</strain>
    </source>
</reference>
<dbReference type="EMBL" id="CP001392">
    <property type="protein sequence ID" value="ACM33137.1"/>
    <property type="molecule type" value="Genomic_DNA"/>
</dbReference>
<evidence type="ECO:0000256" key="4">
    <source>
        <dbReference type="ARBA" id="ARBA00022723"/>
    </source>
</evidence>
<dbReference type="InterPro" id="IPR038371">
    <property type="entry name" value="Cu_polyphenol_OxRdtase_sf"/>
</dbReference>
<evidence type="ECO:0000256" key="10">
    <source>
        <dbReference type="RuleBase" id="RU361274"/>
    </source>
</evidence>
<keyword evidence="6" id="KW-0862">Zinc</keyword>
<keyword evidence="4" id="KW-0479">Metal-binding</keyword>
<proteinExistence type="inferred from homology"/>
<comment type="catalytic activity">
    <reaction evidence="8">
        <text>adenosine + phosphate = alpha-D-ribose 1-phosphate + adenine</text>
        <dbReference type="Rhea" id="RHEA:27642"/>
        <dbReference type="ChEBI" id="CHEBI:16335"/>
        <dbReference type="ChEBI" id="CHEBI:16708"/>
        <dbReference type="ChEBI" id="CHEBI:43474"/>
        <dbReference type="ChEBI" id="CHEBI:57720"/>
        <dbReference type="EC" id="2.4.2.1"/>
    </reaction>
    <physiologicalReaction direction="left-to-right" evidence="8">
        <dbReference type="Rhea" id="RHEA:27643"/>
    </physiologicalReaction>
</comment>
<dbReference type="PANTHER" id="PTHR30616">
    <property type="entry name" value="UNCHARACTERIZED PROTEIN YFIH"/>
    <property type="match status" value="1"/>
</dbReference>
<keyword evidence="3" id="KW-0808">Transferase</keyword>
<gene>
    <name evidence="11" type="ordered locus">Dtpsy_1679</name>
</gene>
<evidence type="ECO:0000256" key="3">
    <source>
        <dbReference type="ARBA" id="ARBA00022679"/>
    </source>
</evidence>
<dbReference type="InterPro" id="IPR003730">
    <property type="entry name" value="Cu_polyphenol_OxRdtase"/>
</dbReference>
<dbReference type="InterPro" id="IPR011324">
    <property type="entry name" value="Cytotoxic_necrot_fac-like_cat"/>
</dbReference>
<comment type="similarity">
    <text evidence="2 10">Belongs to the purine nucleoside phosphorylase YfiH/LACC1 family.</text>
</comment>
<comment type="catalytic activity">
    <reaction evidence="7">
        <text>adenosine + H2O + H(+) = inosine + NH4(+)</text>
        <dbReference type="Rhea" id="RHEA:24408"/>
        <dbReference type="ChEBI" id="CHEBI:15377"/>
        <dbReference type="ChEBI" id="CHEBI:15378"/>
        <dbReference type="ChEBI" id="CHEBI:16335"/>
        <dbReference type="ChEBI" id="CHEBI:17596"/>
        <dbReference type="ChEBI" id="CHEBI:28938"/>
        <dbReference type="EC" id="3.5.4.4"/>
    </reaction>
    <physiologicalReaction direction="left-to-right" evidence="7">
        <dbReference type="Rhea" id="RHEA:24409"/>
    </physiologicalReaction>
</comment>
<keyword evidence="5" id="KW-0378">Hydrolase</keyword>
<evidence type="ECO:0000256" key="9">
    <source>
        <dbReference type="ARBA" id="ARBA00049893"/>
    </source>
</evidence>
<evidence type="ECO:0000256" key="1">
    <source>
        <dbReference type="ARBA" id="ARBA00000553"/>
    </source>
</evidence>
<evidence type="ECO:0000256" key="2">
    <source>
        <dbReference type="ARBA" id="ARBA00007353"/>
    </source>
</evidence>
<dbReference type="GO" id="GO:0005507">
    <property type="term" value="F:copper ion binding"/>
    <property type="evidence" value="ECO:0007669"/>
    <property type="project" value="TreeGrafter"/>
</dbReference>
<evidence type="ECO:0000256" key="8">
    <source>
        <dbReference type="ARBA" id="ARBA00048968"/>
    </source>
</evidence>
<sequence length="283" mass="29586">MAQTAPSAVPHDWLVPDWPVPARVRALCTTRNGGVSAPPWDSFNLGRFVGDDPAAVQANWAALQDALGAGGSVVRAVYLRQVHGTAVQPLDAHTPDGLDADGCTTQAAGVACIVMAADCLPVLFTNRAGTRVAAAHAGWRGLAAGVLESTLECFRPAAQAGQARAAIENGATADADDVMAWLGPCIGPEAFEVGAEVRETFCAQDPRAAAYFRPHASDGKWLADLAGLARHRLRACGVTALYGNDSTIAWCTVANPSRFFSHRRDTARLGSSGRMAACIWLAA</sequence>
<dbReference type="NCBIfam" id="TIGR00726">
    <property type="entry name" value="peptidoglycan editing factor PgeF"/>
    <property type="match status" value="1"/>
</dbReference>
<protein>
    <recommendedName>
        <fullName evidence="10">Purine nucleoside phosphorylase</fullName>
    </recommendedName>
</protein>
<evidence type="ECO:0000256" key="6">
    <source>
        <dbReference type="ARBA" id="ARBA00022833"/>
    </source>
</evidence>
<accession>A0A9J9Q7A0</accession>
<evidence type="ECO:0000256" key="7">
    <source>
        <dbReference type="ARBA" id="ARBA00047989"/>
    </source>
</evidence>
<evidence type="ECO:0000313" key="11">
    <source>
        <dbReference type="EMBL" id="ACM33137.1"/>
    </source>
</evidence>
<dbReference type="Proteomes" id="UP000000450">
    <property type="component" value="Chromosome"/>
</dbReference>
<organism evidence="11 12">
    <name type="scientific">Acidovorax ebreus (strain TPSY)</name>
    <name type="common">Diaphorobacter sp. (strain TPSY)</name>
    <dbReference type="NCBI Taxonomy" id="535289"/>
    <lineage>
        <taxon>Bacteria</taxon>
        <taxon>Pseudomonadati</taxon>
        <taxon>Pseudomonadota</taxon>
        <taxon>Betaproteobacteria</taxon>
        <taxon>Burkholderiales</taxon>
        <taxon>Comamonadaceae</taxon>
        <taxon>Diaphorobacter</taxon>
    </lineage>
</organism>
<dbReference type="RefSeq" id="WP_015913226.1">
    <property type="nucleotide sequence ID" value="NC_011992.1"/>
</dbReference>
<keyword evidence="12" id="KW-1185">Reference proteome</keyword>
<comment type="catalytic activity">
    <reaction evidence="9">
        <text>S-methyl-5'-thioadenosine + phosphate = 5-(methylsulfanyl)-alpha-D-ribose 1-phosphate + adenine</text>
        <dbReference type="Rhea" id="RHEA:11852"/>
        <dbReference type="ChEBI" id="CHEBI:16708"/>
        <dbReference type="ChEBI" id="CHEBI:17509"/>
        <dbReference type="ChEBI" id="CHEBI:43474"/>
        <dbReference type="ChEBI" id="CHEBI:58533"/>
        <dbReference type="EC" id="2.4.2.28"/>
    </reaction>
    <physiologicalReaction direction="left-to-right" evidence="9">
        <dbReference type="Rhea" id="RHEA:11853"/>
    </physiologicalReaction>
</comment>
<comment type="catalytic activity">
    <reaction evidence="1">
        <text>inosine + phosphate = alpha-D-ribose 1-phosphate + hypoxanthine</text>
        <dbReference type="Rhea" id="RHEA:27646"/>
        <dbReference type="ChEBI" id="CHEBI:17368"/>
        <dbReference type="ChEBI" id="CHEBI:17596"/>
        <dbReference type="ChEBI" id="CHEBI:43474"/>
        <dbReference type="ChEBI" id="CHEBI:57720"/>
        <dbReference type="EC" id="2.4.2.1"/>
    </reaction>
    <physiologicalReaction direction="left-to-right" evidence="1">
        <dbReference type="Rhea" id="RHEA:27647"/>
    </physiologicalReaction>
</comment>
<dbReference type="PANTHER" id="PTHR30616:SF2">
    <property type="entry name" value="PURINE NUCLEOSIDE PHOSPHORYLASE LACC1"/>
    <property type="match status" value="1"/>
</dbReference>
<dbReference type="Gene3D" id="3.60.140.10">
    <property type="entry name" value="CNF1/YfiH-like putative cysteine hydrolases"/>
    <property type="match status" value="1"/>
</dbReference>
<dbReference type="SUPFAM" id="SSF64438">
    <property type="entry name" value="CNF1/YfiH-like putative cysteine hydrolases"/>
    <property type="match status" value="1"/>
</dbReference>
<dbReference type="CDD" id="cd16833">
    <property type="entry name" value="YfiH"/>
    <property type="match status" value="1"/>
</dbReference>
<dbReference type="Pfam" id="PF02578">
    <property type="entry name" value="Cu-oxidase_4"/>
    <property type="match status" value="1"/>
</dbReference>
<evidence type="ECO:0000313" key="12">
    <source>
        <dbReference type="Proteomes" id="UP000000450"/>
    </source>
</evidence>
<dbReference type="KEGG" id="dia:Dtpsy_1679"/>
<dbReference type="GO" id="GO:0016787">
    <property type="term" value="F:hydrolase activity"/>
    <property type="evidence" value="ECO:0007669"/>
    <property type="project" value="UniProtKB-KW"/>
</dbReference>